<accession>A0AAW9PQ63</accession>
<sequence>MNAALLLGALVVSVLLIWGLLSIIKTTFKTALFVALVVFGLQIATGIGPMQVFQQVGNFAGGALSGISEWLRNWGGNYKPPSDFNKGKQALEWVLQQALASLSSD</sequence>
<dbReference type="AlphaFoldDB" id="A0AAW9PQ63"/>
<protein>
    <submittedName>
        <fullName evidence="2">Uncharacterized protein</fullName>
    </submittedName>
</protein>
<keyword evidence="1" id="KW-0812">Transmembrane</keyword>
<organism evidence="2 3">
    <name type="scientific">Tumidithrix elongata BACA0141</name>
    <dbReference type="NCBI Taxonomy" id="2716417"/>
    <lineage>
        <taxon>Bacteria</taxon>
        <taxon>Bacillati</taxon>
        <taxon>Cyanobacteriota</taxon>
        <taxon>Cyanophyceae</taxon>
        <taxon>Pseudanabaenales</taxon>
        <taxon>Pseudanabaenaceae</taxon>
        <taxon>Tumidithrix</taxon>
        <taxon>Tumidithrix elongata</taxon>
    </lineage>
</organism>
<gene>
    <name evidence="2" type="ORF">V2H45_01810</name>
</gene>
<feature type="transmembrane region" description="Helical" evidence="1">
    <location>
        <begin position="32"/>
        <end position="53"/>
    </location>
</feature>
<dbReference type="EMBL" id="JAZBJZ010000004">
    <property type="protein sequence ID" value="MEE3715475.1"/>
    <property type="molecule type" value="Genomic_DNA"/>
</dbReference>
<dbReference type="Proteomes" id="UP001333818">
    <property type="component" value="Unassembled WGS sequence"/>
</dbReference>
<name>A0AAW9PQ63_9CYAN</name>
<proteinExistence type="predicted"/>
<evidence type="ECO:0000256" key="1">
    <source>
        <dbReference type="SAM" id="Phobius"/>
    </source>
</evidence>
<keyword evidence="3" id="KW-1185">Reference proteome</keyword>
<keyword evidence="1" id="KW-1133">Transmembrane helix</keyword>
<evidence type="ECO:0000313" key="2">
    <source>
        <dbReference type="EMBL" id="MEE3715475.1"/>
    </source>
</evidence>
<reference evidence="2" key="1">
    <citation type="submission" date="2024-01" db="EMBL/GenBank/DDBJ databases">
        <title>Bank of Algae and Cyanobacteria of the Azores (BACA) strain genomes.</title>
        <authorList>
            <person name="Luz R."/>
            <person name="Cordeiro R."/>
            <person name="Fonseca A."/>
            <person name="Goncalves V."/>
        </authorList>
    </citation>
    <scope>NUCLEOTIDE SEQUENCE</scope>
    <source>
        <strain evidence="2">BACA0141</strain>
    </source>
</reference>
<keyword evidence="1" id="KW-0472">Membrane</keyword>
<evidence type="ECO:0000313" key="3">
    <source>
        <dbReference type="Proteomes" id="UP001333818"/>
    </source>
</evidence>
<dbReference type="RefSeq" id="WP_330481897.1">
    <property type="nucleotide sequence ID" value="NZ_JAZBJZ010000004.1"/>
</dbReference>
<comment type="caution">
    <text evidence="2">The sequence shown here is derived from an EMBL/GenBank/DDBJ whole genome shotgun (WGS) entry which is preliminary data.</text>
</comment>